<dbReference type="Proteomes" id="UP000323164">
    <property type="component" value="Unassembled WGS sequence"/>
</dbReference>
<evidence type="ECO:0000313" key="3">
    <source>
        <dbReference type="Proteomes" id="UP000323164"/>
    </source>
</evidence>
<dbReference type="Gene3D" id="3.30.70.1070">
    <property type="entry name" value="Sporulation related repeat"/>
    <property type="match status" value="1"/>
</dbReference>
<dbReference type="InterPro" id="IPR036680">
    <property type="entry name" value="SPOR-like_sf"/>
</dbReference>
<evidence type="ECO:0000313" key="2">
    <source>
        <dbReference type="EMBL" id="TZF88947.1"/>
    </source>
</evidence>
<dbReference type="OrthoDB" id="6059064at2"/>
<sequence>AAATPTDAVTLQIASFSTRDNADRALATLRGAGIAEARLLDAIANGQPIWRLRVGPLPAGNEAELAARLRGLGFASTQRVRD</sequence>
<gene>
    <name evidence="2" type="ORF">FW784_09310</name>
</gene>
<proteinExistence type="predicted"/>
<dbReference type="GO" id="GO:0042834">
    <property type="term" value="F:peptidoglycan binding"/>
    <property type="evidence" value="ECO:0007669"/>
    <property type="project" value="InterPro"/>
</dbReference>
<protein>
    <submittedName>
        <fullName evidence="2">SPOR domain-containing protein</fullName>
    </submittedName>
</protein>
<feature type="domain" description="SPOR" evidence="1">
    <location>
        <begin position="3"/>
        <end position="82"/>
    </location>
</feature>
<accession>A0A5D8Z2S9</accession>
<evidence type="ECO:0000259" key="1">
    <source>
        <dbReference type="PROSITE" id="PS51724"/>
    </source>
</evidence>
<feature type="non-terminal residue" evidence="2">
    <location>
        <position position="1"/>
    </location>
</feature>
<dbReference type="AlphaFoldDB" id="A0A5D8Z2S9"/>
<organism evidence="2 3">
    <name type="scientific">Cognatilysobacter lacus</name>
    <dbReference type="NCBI Taxonomy" id="1643323"/>
    <lineage>
        <taxon>Bacteria</taxon>
        <taxon>Pseudomonadati</taxon>
        <taxon>Pseudomonadota</taxon>
        <taxon>Gammaproteobacteria</taxon>
        <taxon>Lysobacterales</taxon>
        <taxon>Lysobacteraceae</taxon>
        <taxon>Cognatilysobacter</taxon>
    </lineage>
</organism>
<dbReference type="SUPFAM" id="SSF110997">
    <property type="entry name" value="Sporulation related repeat"/>
    <property type="match status" value="1"/>
</dbReference>
<name>A0A5D8Z2S9_9GAMM</name>
<comment type="caution">
    <text evidence="2">The sequence shown here is derived from an EMBL/GenBank/DDBJ whole genome shotgun (WGS) entry which is preliminary data.</text>
</comment>
<dbReference type="EMBL" id="VTRV01000094">
    <property type="protein sequence ID" value="TZF88947.1"/>
    <property type="molecule type" value="Genomic_DNA"/>
</dbReference>
<dbReference type="PROSITE" id="PS51724">
    <property type="entry name" value="SPOR"/>
    <property type="match status" value="1"/>
</dbReference>
<dbReference type="Pfam" id="PF05036">
    <property type="entry name" value="SPOR"/>
    <property type="match status" value="1"/>
</dbReference>
<dbReference type="RefSeq" id="WP_149353072.1">
    <property type="nucleotide sequence ID" value="NZ_VTRV01000094.1"/>
</dbReference>
<keyword evidence="3" id="KW-1185">Reference proteome</keyword>
<dbReference type="InterPro" id="IPR007730">
    <property type="entry name" value="SPOR-like_dom"/>
</dbReference>
<reference evidence="2 3" key="1">
    <citation type="submission" date="2019-08" db="EMBL/GenBank/DDBJ databases">
        <title>Draft genome sequence of Lysobacter sp. UKS-15.</title>
        <authorList>
            <person name="Im W.-T."/>
        </authorList>
    </citation>
    <scope>NUCLEOTIDE SEQUENCE [LARGE SCALE GENOMIC DNA]</scope>
    <source>
        <strain evidence="2 3">UKS-15</strain>
    </source>
</reference>